<dbReference type="InterPro" id="IPR002885">
    <property type="entry name" value="PPR_rpt"/>
</dbReference>
<protein>
    <recommendedName>
        <fullName evidence="4">Pentatricopeptide repeat-containing protein</fullName>
    </recommendedName>
</protein>
<dbReference type="Pfam" id="PF01535">
    <property type="entry name" value="PPR"/>
    <property type="match status" value="2"/>
</dbReference>
<dbReference type="PANTHER" id="PTHR47926:SF347">
    <property type="entry name" value="PENTATRICOPEPTIDE REPEAT-CONTAINING PROTEIN"/>
    <property type="match status" value="1"/>
</dbReference>
<keyword evidence="3" id="KW-1185">Reference proteome</keyword>
<accession>A0A8T2U2A2</accession>
<dbReference type="AlphaFoldDB" id="A0A8T2U2A2"/>
<evidence type="ECO:0008006" key="4">
    <source>
        <dbReference type="Google" id="ProtNLM"/>
    </source>
</evidence>
<dbReference type="GO" id="GO:0009451">
    <property type="term" value="P:RNA modification"/>
    <property type="evidence" value="ECO:0007669"/>
    <property type="project" value="InterPro"/>
</dbReference>
<dbReference type="PANTHER" id="PTHR47926">
    <property type="entry name" value="PENTATRICOPEPTIDE REPEAT-CONTAINING PROTEIN"/>
    <property type="match status" value="1"/>
</dbReference>
<reference evidence="2" key="1">
    <citation type="submission" date="2021-08" db="EMBL/GenBank/DDBJ databases">
        <title>WGS assembly of Ceratopteris richardii.</title>
        <authorList>
            <person name="Marchant D.B."/>
            <person name="Chen G."/>
            <person name="Jenkins J."/>
            <person name="Shu S."/>
            <person name="Leebens-Mack J."/>
            <person name="Grimwood J."/>
            <person name="Schmutz J."/>
            <person name="Soltis P."/>
            <person name="Soltis D."/>
            <person name="Chen Z.-H."/>
        </authorList>
    </citation>
    <scope>NUCLEOTIDE SEQUENCE</scope>
    <source>
        <strain evidence="2">Whitten #5841</strain>
        <tissue evidence="2">Leaf</tissue>
    </source>
</reference>
<evidence type="ECO:0000256" key="1">
    <source>
        <dbReference type="ARBA" id="ARBA00022737"/>
    </source>
</evidence>
<evidence type="ECO:0000313" key="3">
    <source>
        <dbReference type="Proteomes" id="UP000825935"/>
    </source>
</evidence>
<name>A0A8T2U2A2_CERRI</name>
<organism evidence="2 3">
    <name type="scientific">Ceratopteris richardii</name>
    <name type="common">Triangle waterfern</name>
    <dbReference type="NCBI Taxonomy" id="49495"/>
    <lineage>
        <taxon>Eukaryota</taxon>
        <taxon>Viridiplantae</taxon>
        <taxon>Streptophyta</taxon>
        <taxon>Embryophyta</taxon>
        <taxon>Tracheophyta</taxon>
        <taxon>Polypodiopsida</taxon>
        <taxon>Polypodiidae</taxon>
        <taxon>Polypodiales</taxon>
        <taxon>Pteridineae</taxon>
        <taxon>Pteridaceae</taxon>
        <taxon>Parkerioideae</taxon>
        <taxon>Ceratopteris</taxon>
    </lineage>
</organism>
<gene>
    <name evidence="2" type="ORF">KP509_09G069300</name>
</gene>
<proteinExistence type="predicted"/>
<sequence>MVPQHSIKLLEGIVEGCRKSKKHSHLLRVHGYLHKHGLEGHVLLGNHLVTVLVEARKLDCARVTFDMLLYRKEYSWTSLITGYVKHGKPHYALCLYECMKTNADIQPIGHTFVALLKACAKVKCLQKGLEIHSDIAKLGLDKKDVFIGSFSVVKKVGSPAGRFWGGGVCFFHGSDEKTEKRRERGGFFSHSGKQGGGHCFLGDSIYGGEELLIQGLSSIVLLKI</sequence>
<dbReference type="EMBL" id="CM035414">
    <property type="protein sequence ID" value="KAH7429867.1"/>
    <property type="molecule type" value="Genomic_DNA"/>
</dbReference>
<dbReference type="Proteomes" id="UP000825935">
    <property type="component" value="Chromosome 9"/>
</dbReference>
<dbReference type="OrthoDB" id="185373at2759"/>
<evidence type="ECO:0000313" key="2">
    <source>
        <dbReference type="EMBL" id="KAH7429867.1"/>
    </source>
</evidence>
<comment type="caution">
    <text evidence="2">The sequence shown here is derived from an EMBL/GenBank/DDBJ whole genome shotgun (WGS) entry which is preliminary data.</text>
</comment>
<dbReference type="GO" id="GO:0003723">
    <property type="term" value="F:RNA binding"/>
    <property type="evidence" value="ECO:0007669"/>
    <property type="project" value="InterPro"/>
</dbReference>
<dbReference type="Gene3D" id="1.25.40.10">
    <property type="entry name" value="Tetratricopeptide repeat domain"/>
    <property type="match status" value="1"/>
</dbReference>
<keyword evidence="1" id="KW-0677">Repeat</keyword>
<dbReference type="NCBIfam" id="TIGR00756">
    <property type="entry name" value="PPR"/>
    <property type="match status" value="1"/>
</dbReference>
<dbReference type="InterPro" id="IPR011990">
    <property type="entry name" value="TPR-like_helical_dom_sf"/>
</dbReference>
<dbReference type="InterPro" id="IPR046960">
    <property type="entry name" value="PPR_At4g14850-like_plant"/>
</dbReference>